<keyword evidence="1" id="KW-1133">Transmembrane helix</keyword>
<dbReference type="AlphaFoldDB" id="A0A7Z0JBY8"/>
<evidence type="ECO:0000313" key="2">
    <source>
        <dbReference type="EMBL" id="NYJ36706.1"/>
    </source>
</evidence>
<dbReference type="EMBL" id="JACCFS010000001">
    <property type="protein sequence ID" value="NYJ36706.1"/>
    <property type="molecule type" value="Genomic_DNA"/>
</dbReference>
<organism evidence="2 3">
    <name type="scientific">Nocardiopsis aegyptia</name>
    <dbReference type="NCBI Taxonomy" id="220378"/>
    <lineage>
        <taxon>Bacteria</taxon>
        <taxon>Bacillati</taxon>
        <taxon>Actinomycetota</taxon>
        <taxon>Actinomycetes</taxon>
        <taxon>Streptosporangiales</taxon>
        <taxon>Nocardiopsidaceae</taxon>
        <taxon>Nocardiopsis</taxon>
    </lineage>
</organism>
<accession>A0A7Z0JBY8</accession>
<proteinExistence type="predicted"/>
<sequence length="103" mass="10720">MSPVQIIRTVAAALITGGGALGLVPTGPCGAGWWTPPSGAVSFGWFAYEEVQANRVVGTCDMAMAPVGSWAIALIVVGGTLLAGVWLNTHYRPREEPKDEPQA</sequence>
<dbReference type="Proteomes" id="UP000572051">
    <property type="component" value="Unassembled WGS sequence"/>
</dbReference>
<evidence type="ECO:0000313" key="3">
    <source>
        <dbReference type="Proteomes" id="UP000572051"/>
    </source>
</evidence>
<reference evidence="2 3" key="1">
    <citation type="submission" date="2020-07" db="EMBL/GenBank/DDBJ databases">
        <title>Sequencing the genomes of 1000 actinobacteria strains.</title>
        <authorList>
            <person name="Klenk H.-P."/>
        </authorList>
    </citation>
    <scope>NUCLEOTIDE SEQUENCE [LARGE SCALE GENOMIC DNA]</scope>
    <source>
        <strain evidence="2 3">DSM 44442</strain>
    </source>
</reference>
<protein>
    <submittedName>
        <fullName evidence="2">Uncharacterized protein</fullName>
    </submittedName>
</protein>
<gene>
    <name evidence="2" type="ORF">HNR10_004587</name>
</gene>
<dbReference type="RefSeq" id="WP_179826817.1">
    <property type="nucleotide sequence ID" value="NZ_JACCFS010000001.1"/>
</dbReference>
<keyword evidence="1" id="KW-0812">Transmembrane</keyword>
<feature type="transmembrane region" description="Helical" evidence="1">
    <location>
        <begin position="67"/>
        <end position="87"/>
    </location>
</feature>
<name>A0A7Z0JBY8_9ACTN</name>
<keyword evidence="3" id="KW-1185">Reference proteome</keyword>
<evidence type="ECO:0000256" key="1">
    <source>
        <dbReference type="SAM" id="Phobius"/>
    </source>
</evidence>
<keyword evidence="1" id="KW-0472">Membrane</keyword>
<comment type="caution">
    <text evidence="2">The sequence shown here is derived from an EMBL/GenBank/DDBJ whole genome shotgun (WGS) entry which is preliminary data.</text>
</comment>